<dbReference type="AlphaFoldDB" id="A0A8D8ZME7"/>
<sequence>MENRYEMSESSGHSSPTPAIFSNKQAEEYNALQCQLIAMKRSNDVLVLENNKLRMELEDALDRLSVMDTRSQARILELTQALEESEERHTIEMDAKTKEYATNFEKIREYTANLLKNTRNKYQTRVSVMKNNFIHYQQNDKKEREELERVWQQRMEEYRSELTIKFQGLLESVATIQENKRKHEEEYILEMKSLNNIIDNLKLENRTFKEKEDAIKQTLEQFKENNNLLREKLQKREETVNILQLTVKKGIEERAELETTIADMKKKLKVTNRKNEKPTNKESEFLDLSKNSQKDLSNGDTGSVCSRDGSHRDTKTRSESHSRDTKPSGTNSRDTTIRMKSMNKLKSGGCSIAGQPVKRSYQPVWK</sequence>
<accession>A0A8D8ZME7</accession>
<feature type="region of interest" description="Disordered" evidence="1">
    <location>
        <begin position="269"/>
        <end position="366"/>
    </location>
</feature>
<feature type="compositionally biased region" description="Basic and acidic residues" evidence="1">
    <location>
        <begin position="308"/>
        <end position="326"/>
    </location>
</feature>
<reference evidence="2" key="1">
    <citation type="submission" date="2021-05" db="EMBL/GenBank/DDBJ databases">
        <authorList>
            <person name="Alioto T."/>
            <person name="Alioto T."/>
            <person name="Gomez Garrido J."/>
        </authorList>
    </citation>
    <scope>NUCLEOTIDE SEQUENCE</scope>
</reference>
<protein>
    <submittedName>
        <fullName evidence="2">Uncharacterized protein</fullName>
    </submittedName>
</protein>
<proteinExistence type="predicted"/>
<dbReference type="EMBL" id="HBUF01519646">
    <property type="protein sequence ID" value="CAG6748566.1"/>
    <property type="molecule type" value="Transcribed_RNA"/>
</dbReference>
<evidence type="ECO:0000313" key="2">
    <source>
        <dbReference type="EMBL" id="CAG6748566.1"/>
    </source>
</evidence>
<organism evidence="2">
    <name type="scientific">Cacopsylla melanoneura</name>
    <dbReference type="NCBI Taxonomy" id="428564"/>
    <lineage>
        <taxon>Eukaryota</taxon>
        <taxon>Metazoa</taxon>
        <taxon>Ecdysozoa</taxon>
        <taxon>Arthropoda</taxon>
        <taxon>Hexapoda</taxon>
        <taxon>Insecta</taxon>
        <taxon>Pterygota</taxon>
        <taxon>Neoptera</taxon>
        <taxon>Paraneoptera</taxon>
        <taxon>Hemiptera</taxon>
        <taxon>Sternorrhyncha</taxon>
        <taxon>Psylloidea</taxon>
        <taxon>Psyllidae</taxon>
        <taxon>Psyllinae</taxon>
        <taxon>Cacopsylla</taxon>
    </lineage>
</organism>
<feature type="compositionally biased region" description="Polar residues" evidence="1">
    <location>
        <begin position="289"/>
        <end position="304"/>
    </location>
</feature>
<feature type="compositionally biased region" description="Basic and acidic residues" evidence="1">
    <location>
        <begin position="273"/>
        <end position="284"/>
    </location>
</feature>
<name>A0A8D8ZME7_9HEMI</name>
<evidence type="ECO:0000256" key="1">
    <source>
        <dbReference type="SAM" id="MobiDB-lite"/>
    </source>
</evidence>